<dbReference type="GO" id="GO:0004540">
    <property type="term" value="F:RNA nuclease activity"/>
    <property type="evidence" value="ECO:0007669"/>
    <property type="project" value="InterPro"/>
</dbReference>
<feature type="compositionally biased region" description="Basic and acidic residues" evidence="1">
    <location>
        <begin position="414"/>
        <end position="432"/>
    </location>
</feature>
<name>A0A1L7CIU6_9CORY</name>
<proteinExistence type="predicted"/>
<dbReference type="PANTHER" id="PTHR35458">
    <property type="entry name" value="SLR0755 PROTEIN"/>
    <property type="match status" value="1"/>
</dbReference>
<dbReference type="Gene3D" id="3.40.50.1010">
    <property type="entry name" value="5'-nuclease"/>
    <property type="match status" value="1"/>
</dbReference>
<feature type="compositionally biased region" description="Polar residues" evidence="1">
    <location>
        <begin position="401"/>
        <end position="413"/>
    </location>
</feature>
<dbReference type="EMBL" id="CP009245">
    <property type="protein sequence ID" value="APT85703.1"/>
    <property type="molecule type" value="Genomic_DNA"/>
</dbReference>
<evidence type="ECO:0000256" key="1">
    <source>
        <dbReference type="SAM" id="MobiDB-lite"/>
    </source>
</evidence>
<dbReference type="PANTHER" id="PTHR35458:SF8">
    <property type="entry name" value="SLR0650 PROTEIN"/>
    <property type="match status" value="1"/>
</dbReference>
<feature type="region of interest" description="Disordered" evidence="1">
    <location>
        <begin position="183"/>
        <end position="461"/>
    </location>
</feature>
<evidence type="ECO:0000259" key="2">
    <source>
        <dbReference type="Pfam" id="PF01936"/>
    </source>
</evidence>
<feature type="compositionally biased region" description="Acidic residues" evidence="1">
    <location>
        <begin position="222"/>
        <end position="233"/>
    </location>
</feature>
<dbReference type="STRING" id="1431546.CAQU_12405"/>
<dbReference type="InterPro" id="IPR047140">
    <property type="entry name" value="LabA"/>
</dbReference>
<reference evidence="3 4" key="1">
    <citation type="submission" date="2014-08" db="EMBL/GenBank/DDBJ databases">
        <title>Complete genome sequence of Corynebacterium aquilae S-613T(T) (=DSM 44791(T)), isolated from the choana of a healthy golden eagle.</title>
        <authorList>
            <person name="Ruckert C."/>
            <person name="Albersmeier A."/>
            <person name="Winkler A."/>
            <person name="Kalinowski J."/>
        </authorList>
    </citation>
    <scope>NUCLEOTIDE SEQUENCE [LARGE SCALE GENOMIC DNA]</scope>
    <source>
        <strain evidence="3 4">S-613</strain>
    </source>
</reference>
<dbReference type="AlphaFoldDB" id="A0A1L7CIU6"/>
<feature type="compositionally biased region" description="Polar residues" evidence="1">
    <location>
        <begin position="353"/>
        <end position="365"/>
    </location>
</feature>
<gene>
    <name evidence="3" type="ORF">CAQU_12405</name>
</gene>
<dbReference type="InterPro" id="IPR021139">
    <property type="entry name" value="NYN"/>
</dbReference>
<dbReference type="Pfam" id="PF01936">
    <property type="entry name" value="NYN"/>
    <property type="match status" value="1"/>
</dbReference>
<dbReference type="OrthoDB" id="9800236at2"/>
<dbReference type="Proteomes" id="UP000185478">
    <property type="component" value="Chromosome"/>
</dbReference>
<protein>
    <recommendedName>
        <fullName evidence="2">NYN domain-containing protein</fullName>
    </recommendedName>
</protein>
<feature type="compositionally biased region" description="Low complexity" evidence="1">
    <location>
        <begin position="317"/>
        <end position="352"/>
    </location>
</feature>
<evidence type="ECO:0000313" key="4">
    <source>
        <dbReference type="Proteomes" id="UP000185478"/>
    </source>
</evidence>
<dbReference type="RefSeq" id="WP_075728069.1">
    <property type="nucleotide sequence ID" value="NZ_CP009245.1"/>
</dbReference>
<keyword evidence="4" id="KW-1185">Reference proteome</keyword>
<dbReference type="KEGG" id="caqu:CAQU_12405"/>
<feature type="compositionally biased region" description="Polar residues" evidence="1">
    <location>
        <begin position="257"/>
        <end position="266"/>
    </location>
</feature>
<feature type="domain" description="NYN" evidence="2">
    <location>
        <begin position="4"/>
        <end position="164"/>
    </location>
</feature>
<organism evidence="3 4">
    <name type="scientific">Corynebacterium aquilae DSM 44791</name>
    <dbReference type="NCBI Taxonomy" id="1431546"/>
    <lineage>
        <taxon>Bacteria</taxon>
        <taxon>Bacillati</taxon>
        <taxon>Actinomycetota</taxon>
        <taxon>Actinomycetes</taxon>
        <taxon>Mycobacteriales</taxon>
        <taxon>Corynebacteriaceae</taxon>
        <taxon>Corynebacterium</taxon>
    </lineage>
</organism>
<accession>A0A1L7CIU6</accession>
<evidence type="ECO:0000313" key="3">
    <source>
        <dbReference type="EMBL" id="APT85703.1"/>
    </source>
</evidence>
<feature type="compositionally biased region" description="Low complexity" evidence="1">
    <location>
        <begin position="267"/>
        <end position="282"/>
    </location>
</feature>
<sequence>MLERTQVYVDTSYLLASFYNSWATGARAQLEIDLPAVVATLGGMIEEQLGQPIQRQLWYDGIPDSGPHRYQRALRTCDGVQLRAGQLIEWGERRTQKAVDTRLVADMVVAGLRRQCSDIVLVSGDADMIPGVQEATAAGIRVHLYGFGWDSMSSALRHACDSTMILDPREDFRDCMQLQVLEGPLPPNIPTKPIGDAEPIDEVGPTSVPSLVPKPDKKDEQSDADSCEADTTSEELSNSGSGEQSQAQDIAPDAVENSANPSDTSDANNQAAASEGPAAAAATDPGVAGESEKEEGDNGENTASPAAPQTPTPPSPATLAAQQPTGPAAAGAQAADAAAARPKPAPTPATAASRSMSVTAQQTRLSVRADSNGIRAEEETVVERISVSRGEPTMPGKPDQPVNSPSARDSISQDTKHEQERHLAMNDSENTRPDAVADDERETQPAPKKPAPSPSMMAPRRKLRSRYVPLPNEVWASAGFQTPYDVGQQYATWWYTNAATAEQRDNAHLLCGGGLPPEVDRPLLQFACETLHEYTLNESQRVALRDGFHSGIRAVLLHRDSN</sequence>
<feature type="compositionally biased region" description="Polar residues" evidence="1">
    <location>
        <begin position="234"/>
        <end position="248"/>
    </location>
</feature>